<dbReference type="Proteomes" id="UP000699042">
    <property type="component" value="Unassembled WGS sequence"/>
</dbReference>
<evidence type="ECO:0000313" key="1">
    <source>
        <dbReference type="EMBL" id="KAG7045015.1"/>
    </source>
</evidence>
<dbReference type="EMBL" id="JAESDN010000009">
    <property type="protein sequence ID" value="KAG7045015.1"/>
    <property type="molecule type" value="Genomic_DNA"/>
</dbReference>
<accession>A0A9P7QZF0</accession>
<reference evidence="1" key="1">
    <citation type="submission" date="2021-05" db="EMBL/GenBank/DDBJ databases">
        <title>Comparative genomics of three Colletotrichum scovillei strains and genetic complementation revealed genes involved fungal growth and virulence on chili pepper.</title>
        <authorList>
            <person name="Hsieh D.-K."/>
            <person name="Chuang S.-C."/>
            <person name="Chen C.-Y."/>
            <person name="Chao Y.-T."/>
            <person name="Lu M.-Y.J."/>
            <person name="Lee M.-H."/>
            <person name="Shih M.-C."/>
        </authorList>
    </citation>
    <scope>NUCLEOTIDE SEQUENCE</scope>
    <source>
        <strain evidence="1">Coll-153</strain>
    </source>
</reference>
<evidence type="ECO:0000313" key="2">
    <source>
        <dbReference type="Proteomes" id="UP000699042"/>
    </source>
</evidence>
<protein>
    <submittedName>
        <fullName evidence="1">Uncharacterized protein</fullName>
    </submittedName>
</protein>
<keyword evidence="2" id="KW-1185">Reference proteome</keyword>
<sequence>MCARHTDREGTGLRPKILRTPFLIQNLRAIPLNPLLANDDVYK</sequence>
<comment type="caution">
    <text evidence="1">The sequence shown here is derived from an EMBL/GenBank/DDBJ whole genome shotgun (WGS) entry which is preliminary data.</text>
</comment>
<proteinExistence type="predicted"/>
<name>A0A9P7QZF0_9PEZI</name>
<gene>
    <name evidence="1" type="ORF">JMJ77_009104</name>
</gene>
<dbReference type="AlphaFoldDB" id="A0A9P7QZF0"/>
<organism evidence="1 2">
    <name type="scientific">Colletotrichum scovillei</name>
    <dbReference type="NCBI Taxonomy" id="1209932"/>
    <lineage>
        <taxon>Eukaryota</taxon>
        <taxon>Fungi</taxon>
        <taxon>Dikarya</taxon>
        <taxon>Ascomycota</taxon>
        <taxon>Pezizomycotina</taxon>
        <taxon>Sordariomycetes</taxon>
        <taxon>Hypocreomycetidae</taxon>
        <taxon>Glomerellales</taxon>
        <taxon>Glomerellaceae</taxon>
        <taxon>Colletotrichum</taxon>
        <taxon>Colletotrichum acutatum species complex</taxon>
    </lineage>
</organism>